<evidence type="ECO:0000256" key="2">
    <source>
        <dbReference type="RuleBase" id="RU003567"/>
    </source>
</evidence>
<sequence length="297" mass="32512">MPDYGLSVKQMQVLGLTNDAAAYAARLPEVRAESLRAKAFYVGDEVTETKRQVARMAVDTKAPGQSPPDLPSLLLDGRICYIGMPLVPAVTELVISELLWLNYASPDKPIYVYINSTGWVGGVVVGSQTLQGEAVGFETEATAIMDTMAYIRPDIYTLVIGQAFGNAAMILASGKKGYRYALPNSRIMTCPPRMNRAFGNTSNCMIKANELENSTQTYVDFMSRFTGRDKEEVRRDVGRNRYFTPDQAVEYGIIDKVMQPSDAVVIERRDYEGMLRQSQSQGRGARSGGGAMAGADA</sequence>
<keyword evidence="4" id="KW-0645">Protease</keyword>
<dbReference type="Gene3D" id="3.90.226.10">
    <property type="entry name" value="2-enoyl-CoA Hydratase, Chain A, domain 1"/>
    <property type="match status" value="1"/>
</dbReference>
<proteinExistence type="inferred from homology"/>
<comment type="similarity">
    <text evidence="1 2">Belongs to the peptidase S14 family.</text>
</comment>
<protein>
    <recommendedName>
        <fullName evidence="2">ATP-dependent Clp protease proteolytic subunit</fullName>
    </recommendedName>
</protein>
<dbReference type="InterPro" id="IPR001907">
    <property type="entry name" value="ClpP"/>
</dbReference>
<evidence type="ECO:0000313" key="5">
    <source>
        <dbReference type="Proteomes" id="UP000239649"/>
    </source>
</evidence>
<dbReference type="InterPro" id="IPR023562">
    <property type="entry name" value="ClpP/TepA"/>
</dbReference>
<dbReference type="STRING" id="554055.A0A2P6UZW4"/>
<organism evidence="4 5">
    <name type="scientific">Micractinium conductrix</name>
    <dbReference type="NCBI Taxonomy" id="554055"/>
    <lineage>
        <taxon>Eukaryota</taxon>
        <taxon>Viridiplantae</taxon>
        <taxon>Chlorophyta</taxon>
        <taxon>core chlorophytes</taxon>
        <taxon>Trebouxiophyceae</taxon>
        <taxon>Chlorellales</taxon>
        <taxon>Chlorellaceae</taxon>
        <taxon>Chlorella clade</taxon>
        <taxon>Micractinium</taxon>
    </lineage>
</organism>
<dbReference type="GO" id="GO:0006515">
    <property type="term" value="P:protein quality control for misfolded or incompletely synthesized proteins"/>
    <property type="evidence" value="ECO:0007669"/>
    <property type="project" value="TreeGrafter"/>
</dbReference>
<name>A0A2P6UZW4_9CHLO</name>
<dbReference type="GO" id="GO:0004252">
    <property type="term" value="F:serine-type endopeptidase activity"/>
    <property type="evidence" value="ECO:0007669"/>
    <property type="project" value="InterPro"/>
</dbReference>
<keyword evidence="5" id="KW-1185">Reference proteome</keyword>
<dbReference type="PANTHER" id="PTHR10381">
    <property type="entry name" value="ATP-DEPENDENT CLP PROTEASE PROTEOLYTIC SUBUNIT"/>
    <property type="match status" value="1"/>
</dbReference>
<evidence type="ECO:0000313" key="4">
    <source>
        <dbReference type="EMBL" id="PSC67386.1"/>
    </source>
</evidence>
<dbReference type="GO" id="GO:0004176">
    <property type="term" value="F:ATP-dependent peptidase activity"/>
    <property type="evidence" value="ECO:0007669"/>
    <property type="project" value="InterPro"/>
</dbReference>
<dbReference type="GO" id="GO:0051117">
    <property type="term" value="F:ATPase binding"/>
    <property type="evidence" value="ECO:0007669"/>
    <property type="project" value="TreeGrafter"/>
</dbReference>
<gene>
    <name evidence="4" type="ORF">C2E20_8952</name>
</gene>
<evidence type="ECO:0000256" key="1">
    <source>
        <dbReference type="ARBA" id="ARBA00007039"/>
    </source>
</evidence>
<dbReference type="CDD" id="cd07017">
    <property type="entry name" value="S14_ClpP_2"/>
    <property type="match status" value="1"/>
</dbReference>
<feature type="region of interest" description="Disordered" evidence="3">
    <location>
        <begin position="275"/>
        <end position="297"/>
    </location>
</feature>
<accession>A0A2P6UZW4</accession>
<reference evidence="4 5" key="1">
    <citation type="journal article" date="2018" name="Plant J.">
        <title>Genome sequences of Chlorella sorokiniana UTEX 1602 and Micractinium conductrix SAG 241.80: implications to maltose excretion by a green alga.</title>
        <authorList>
            <person name="Arriola M.B."/>
            <person name="Velmurugan N."/>
            <person name="Zhang Y."/>
            <person name="Plunkett M.H."/>
            <person name="Hondzo H."/>
            <person name="Barney B.M."/>
        </authorList>
    </citation>
    <scope>NUCLEOTIDE SEQUENCE [LARGE SCALE GENOMIC DNA]</scope>
    <source>
        <strain evidence="4 5">SAG 241.80</strain>
    </source>
</reference>
<dbReference type="EMBL" id="LHPF02000062">
    <property type="protein sequence ID" value="PSC67386.1"/>
    <property type="molecule type" value="Genomic_DNA"/>
</dbReference>
<evidence type="ECO:0000256" key="3">
    <source>
        <dbReference type="SAM" id="MobiDB-lite"/>
    </source>
</evidence>
<dbReference type="SUPFAM" id="SSF52096">
    <property type="entry name" value="ClpP/crotonase"/>
    <property type="match status" value="1"/>
</dbReference>
<dbReference type="GO" id="GO:0009368">
    <property type="term" value="C:endopeptidase Clp complex"/>
    <property type="evidence" value="ECO:0007669"/>
    <property type="project" value="TreeGrafter"/>
</dbReference>
<dbReference type="InterPro" id="IPR029045">
    <property type="entry name" value="ClpP/crotonase-like_dom_sf"/>
</dbReference>
<dbReference type="PANTHER" id="PTHR10381:SF55">
    <property type="entry name" value="ATP-DEPENDENT CLP PROTEASE PROTEOLYTIC SUBUNIT-RELATED PROTEIN 1, CHLOROPLASTIC"/>
    <property type="match status" value="1"/>
</dbReference>
<keyword evidence="4" id="KW-0378">Hydrolase</keyword>
<dbReference type="Proteomes" id="UP000239649">
    <property type="component" value="Unassembled WGS sequence"/>
</dbReference>
<dbReference type="OrthoDB" id="2017408at2759"/>
<dbReference type="AlphaFoldDB" id="A0A2P6UZW4"/>
<dbReference type="Pfam" id="PF00574">
    <property type="entry name" value="CLP_protease"/>
    <property type="match status" value="2"/>
</dbReference>
<feature type="compositionally biased region" description="Gly residues" evidence="3">
    <location>
        <begin position="285"/>
        <end position="297"/>
    </location>
</feature>
<dbReference type="GO" id="GO:0009536">
    <property type="term" value="C:plastid"/>
    <property type="evidence" value="ECO:0007669"/>
    <property type="project" value="UniProtKB-ARBA"/>
</dbReference>
<dbReference type="PRINTS" id="PR00127">
    <property type="entry name" value="CLPPROTEASEP"/>
</dbReference>
<comment type="caution">
    <text evidence="4">The sequence shown here is derived from an EMBL/GenBank/DDBJ whole genome shotgun (WGS) entry which is preliminary data.</text>
</comment>